<evidence type="ECO:0000313" key="13">
    <source>
        <dbReference type="Proteomes" id="UP001320272"/>
    </source>
</evidence>
<organism evidence="12 13">
    <name type="scientific">Billgrantia aerodenitrificans</name>
    <dbReference type="NCBI Taxonomy" id="2733483"/>
    <lineage>
        <taxon>Bacteria</taxon>
        <taxon>Pseudomonadati</taxon>
        <taxon>Pseudomonadota</taxon>
        <taxon>Gammaproteobacteria</taxon>
        <taxon>Oceanospirillales</taxon>
        <taxon>Halomonadaceae</taxon>
        <taxon>Billgrantia</taxon>
    </lineage>
</organism>
<comment type="caution">
    <text evidence="12">The sequence shown here is derived from an EMBL/GenBank/DDBJ whole genome shotgun (WGS) entry which is preliminary data.</text>
</comment>
<dbReference type="Gene3D" id="3.20.20.80">
    <property type="entry name" value="Glycosidases"/>
    <property type="match status" value="1"/>
</dbReference>
<dbReference type="Pfam" id="PF02446">
    <property type="entry name" value="Glyco_hydro_77"/>
    <property type="match status" value="1"/>
</dbReference>
<evidence type="ECO:0000256" key="4">
    <source>
        <dbReference type="ARBA" id="ARBA00020295"/>
    </source>
</evidence>
<comment type="similarity">
    <text evidence="2 10">Belongs to the disproportionating enzyme family.</text>
</comment>
<dbReference type="NCBIfam" id="TIGR00217">
    <property type="entry name" value="malQ"/>
    <property type="match status" value="1"/>
</dbReference>
<dbReference type="GO" id="GO:0004134">
    <property type="term" value="F:4-alpha-glucanotransferase activity"/>
    <property type="evidence" value="ECO:0007669"/>
    <property type="project" value="UniProtKB-EC"/>
</dbReference>
<evidence type="ECO:0000256" key="5">
    <source>
        <dbReference type="ARBA" id="ARBA00022676"/>
    </source>
</evidence>
<dbReference type="InterPro" id="IPR017853">
    <property type="entry name" value="GH"/>
</dbReference>
<evidence type="ECO:0000256" key="9">
    <source>
        <dbReference type="ARBA" id="ARBA00031501"/>
    </source>
</evidence>
<dbReference type="Proteomes" id="UP001320272">
    <property type="component" value="Unassembled WGS sequence"/>
</dbReference>
<keyword evidence="7 10" id="KW-0119">Carbohydrate metabolism</keyword>
<evidence type="ECO:0000256" key="7">
    <source>
        <dbReference type="ARBA" id="ARBA00023277"/>
    </source>
</evidence>
<evidence type="ECO:0000256" key="8">
    <source>
        <dbReference type="ARBA" id="ARBA00031423"/>
    </source>
</evidence>
<keyword evidence="5 10" id="KW-0328">Glycosyltransferase</keyword>
<dbReference type="PANTHER" id="PTHR32438">
    <property type="entry name" value="4-ALPHA-GLUCANOTRANSFERASE DPE1, CHLOROPLASTIC/AMYLOPLASTIC"/>
    <property type="match status" value="1"/>
</dbReference>
<keyword evidence="13" id="KW-1185">Reference proteome</keyword>
<name>A0ABS9ARE8_9GAMM</name>
<protein>
    <recommendedName>
        <fullName evidence="4 10">4-alpha-glucanotransferase</fullName>
        <ecNumber evidence="3 10">2.4.1.25</ecNumber>
    </recommendedName>
    <alternativeName>
        <fullName evidence="8 10">Amylomaltase</fullName>
    </alternativeName>
    <alternativeName>
        <fullName evidence="9 10">Disproportionating enzyme</fullName>
    </alternativeName>
</protein>
<evidence type="ECO:0000256" key="3">
    <source>
        <dbReference type="ARBA" id="ARBA00012560"/>
    </source>
</evidence>
<dbReference type="InterPro" id="IPR003385">
    <property type="entry name" value="Glyco_hydro_77"/>
</dbReference>
<evidence type="ECO:0000256" key="2">
    <source>
        <dbReference type="ARBA" id="ARBA00005684"/>
    </source>
</evidence>
<comment type="catalytic activity">
    <reaction evidence="1 10">
        <text>Transfers a segment of a (1-&gt;4)-alpha-D-glucan to a new position in an acceptor, which may be glucose or a (1-&gt;4)-alpha-D-glucan.</text>
        <dbReference type="EC" id="2.4.1.25"/>
    </reaction>
</comment>
<dbReference type="EC" id="2.4.1.25" evidence="3 10"/>
<gene>
    <name evidence="12" type="primary">malQ</name>
    <name evidence="12" type="ORF">HOP59_08745</name>
</gene>
<evidence type="ECO:0000256" key="10">
    <source>
        <dbReference type="RuleBase" id="RU361207"/>
    </source>
</evidence>
<dbReference type="RefSeq" id="WP_010627095.1">
    <property type="nucleotide sequence ID" value="NZ_JABFTV010000004.1"/>
</dbReference>
<feature type="region of interest" description="Disordered" evidence="11">
    <location>
        <begin position="691"/>
        <end position="730"/>
    </location>
</feature>
<evidence type="ECO:0000313" key="12">
    <source>
        <dbReference type="EMBL" id="MCE8024216.1"/>
    </source>
</evidence>
<evidence type="ECO:0000256" key="11">
    <source>
        <dbReference type="SAM" id="MobiDB-lite"/>
    </source>
</evidence>
<sequence length="730" mass="79842">MSDARLDALAEAAGLIDEWQDSEGHTRRLDDATRRELLARLGYPAGNASEIDASLQRLRPPTSSAQWPPLITAEQSRSTALPSALPEGTGYVLVLENGERREGRLTRAGELPPVETPGYHRLQIGDSVRTLAVAPPRCFTLGDACNSETPRLWGLAAQLHALRRPGDGGIGDTLALERLVRHAAEAGAGAVAISPTHAMFSADVTRYSPYAPSSRLLYNVLHAAPEALLGEEPVKRAMEVSGVNDALPRLEAEPLLDWPATASAKLSWLRALCDDLMQREDAQAVRLRQALAAFRQRGGSALEHHCRFEALQHRLGILDWRQWPRELHEPTGPEVARFAEVDSRDVEFHAFLQWLVSEGLARAQASAREAGMAVGLIGDLAVGADAAGSQAWSRQAEMLEGLSIGAPPDAFNVHGQDWGLAPFSPQGLVRSGFRSFIDMLRAGFAHTGGLRIDHVMGLMRLWLVPHGKAPTEGGYVRYPFDDLLRLVALESWRHRAIVIGEDLGTVPPGFRQRLARHGILGMRVLWFERDAEGGFLPPAQWSRDAIATSSTHDLPTLAGWWAGRDIEWRDRLGLLSEEQDARSEQAERRSERARLARALGLLDPLASSMGLEATELPVSQVLDAAVQQLGLTPAPLTLLPVEDALGLEEQANLPGTLDEHPNWRRRLPDATARLFASTEVRDRLEQLAMARRHAVQASSTQEPPIQEPPVQEPSVQEPSVPKSPGEAIDE</sequence>
<keyword evidence="6 10" id="KW-0808">Transferase</keyword>
<dbReference type="SUPFAM" id="SSF51445">
    <property type="entry name" value="(Trans)glycosidases"/>
    <property type="match status" value="1"/>
</dbReference>
<reference evidence="12 13" key="1">
    <citation type="journal article" date="2021" name="Front. Microbiol.">
        <title>Aerobic Denitrification and Heterotrophic Sulfur Oxidation in the Genus Halomonas Revealed by Six Novel Species Characterizations and Genome-Based Analysis.</title>
        <authorList>
            <person name="Wang L."/>
            <person name="Shao Z."/>
        </authorList>
    </citation>
    <scope>NUCLEOTIDE SEQUENCE [LARGE SCALE GENOMIC DNA]</scope>
    <source>
        <strain evidence="12 13">MCCC 1A11058</strain>
    </source>
</reference>
<evidence type="ECO:0000256" key="6">
    <source>
        <dbReference type="ARBA" id="ARBA00022679"/>
    </source>
</evidence>
<accession>A0ABS9ARE8</accession>
<dbReference type="EMBL" id="JABFTV010000004">
    <property type="protein sequence ID" value="MCE8024216.1"/>
    <property type="molecule type" value="Genomic_DNA"/>
</dbReference>
<evidence type="ECO:0000256" key="1">
    <source>
        <dbReference type="ARBA" id="ARBA00000439"/>
    </source>
</evidence>
<dbReference type="PANTHER" id="PTHR32438:SF5">
    <property type="entry name" value="4-ALPHA-GLUCANOTRANSFERASE DPE1, CHLOROPLASTIC_AMYLOPLASTIC"/>
    <property type="match status" value="1"/>
</dbReference>
<proteinExistence type="inferred from homology"/>